<reference evidence="1 2" key="1">
    <citation type="submission" date="2024-02" db="EMBL/GenBank/DDBJ databases">
        <authorList>
            <person name="Chen Y."/>
            <person name="Shah S."/>
            <person name="Dougan E. K."/>
            <person name="Thang M."/>
            <person name="Chan C."/>
        </authorList>
    </citation>
    <scope>NUCLEOTIDE SEQUENCE [LARGE SCALE GENOMIC DNA]</scope>
</reference>
<protein>
    <submittedName>
        <fullName evidence="1">Uncharacterized protein</fullName>
    </submittedName>
</protein>
<keyword evidence="2" id="KW-1185">Reference proteome</keyword>
<comment type="caution">
    <text evidence="1">The sequence shown here is derived from an EMBL/GenBank/DDBJ whole genome shotgun (WGS) entry which is preliminary data.</text>
</comment>
<evidence type="ECO:0000313" key="1">
    <source>
        <dbReference type="EMBL" id="CAK8996353.1"/>
    </source>
</evidence>
<organism evidence="1 2">
    <name type="scientific">Durusdinium trenchii</name>
    <dbReference type="NCBI Taxonomy" id="1381693"/>
    <lineage>
        <taxon>Eukaryota</taxon>
        <taxon>Sar</taxon>
        <taxon>Alveolata</taxon>
        <taxon>Dinophyceae</taxon>
        <taxon>Suessiales</taxon>
        <taxon>Symbiodiniaceae</taxon>
        <taxon>Durusdinium</taxon>
    </lineage>
</organism>
<accession>A0ABP0I254</accession>
<proteinExistence type="predicted"/>
<dbReference type="EMBL" id="CAXAMN010001803">
    <property type="protein sequence ID" value="CAK8996353.1"/>
    <property type="molecule type" value="Genomic_DNA"/>
</dbReference>
<sequence>MFWFADAINPVLDKLRELKTKYTSKEQSLQTEYEETDPHRILSTTRECGISFASALRSVMEGIPNLSTGRMTLEKELKEFHEYHKKLGSDHFQMLPSEDFMGLDDYIDYLQNDIQIGASDAEVNGGAQFRRVMAEVEIFLRFSEIAVETKKRDVIQALTSGQQLSHSNTLGPWALNIYDTLRVKPWSVLLLTLGENALMASFIRTALRLACSNCWLAAFWGSVNLTIAHGLAAGGEAWPLTTVRDPTQFLPLLVRISTSDSSAYQSFSENSLQLGSRDVSVLRFEPQLTECKDVVAELRNLPAPLSCSTSSDGALLSLTFYEDYKLASSTTYLLVTRLQLHGPGSDLQRTLLARIAGSEARVIDQFGIFIEATVPEMAGPRLGYFDIVGMQLVPLQQFTLEVVLASASDSFPIDPGVQGSVLIWAQPLLSWDFSGQCNVDVSGVSAGGTCSFVHFHTASSIQALGIGFNAISLRPTEQIGSAALTFRFSLTAPSSGSLGWTWYAQARQAEQPRQAAMASMSSLTIQPSPEASISQVSNIVAGRGSTVLVTFRTGVTFSNGGIRLELPNYQLHSVSTDVLTYGRSAQPGTLSLGTNSLRIAVVNTILWSTVTYAVLLRLQNPRTASLPSTCAEGLYSLVSDTSLLASLSTTSFETSPPLSWLLTIEAGSPVEITGSSSIQPVQAIFPLDAQISASKYAVSAQNALEIFFKLSMGALSSDASVALSAPKEFQFLCNSFVGPITLQSTFPPLDACASSDGFLSLSFSAGSFLAADSVLSFGIDVHNPALAGAINIQSRRELFQLHSFVPGENPTVWALHLQTRGVTCQAAYFEDAWSVFQREMQVQSLHLSSFVPGMEVFMTLLFKFLGQVPGVGSELHFGSPTGFEFLANFTTDSSAVGSDASLSIGTPVVGSNLNSLSVPLLGPGLANVLYGFRGKIRTPTLSPDIASSPSSNRWSAWVIAPTGGLAGRLEAGSLLGPELQVLRSCEVAPATPVYAWDNQISVSFMVSRSIFSSETSTGTVKILAPEGFSFPSSCVFEASSAGLEAARCEGSANTASLTLAVGRAVARGEAVEVFLELTNPEEDPAGSHWNVLTYQGESKLEECEEKVPSFSLARRLDQAFIARGSLGQDLRAGQLSVYQLVFTHPERTAKEVTDIAAGFFQRSTIKLTLPSGYKALPNCLSVASGVDRAFTSLPDMLSCIASGQHVEILLQGLVEPGKAYSLSITVANPGSLSEMRNQWKLQVDGAAVALEGPALRELKDVQVMPATSREKSSGYCMIYFRTDVEVPVNGQIDVNVPPPFTPSCPGSLYDARVTMLGGDVVASASPCTVTSPTGSATNLPHVLSFGPLTSSLQSNTAYLLTFRVANGNLQMQQSNSATWLVSTLFAGDVLDTSRPLPSFSIRRDLGHVVFTPPELTSPSGSFYPVDVNLTLSATVKSGTVVFYPPPMLAANCPTPFPGERAILPVGVACSSEGLPGGWKSSRLILASFGAPWSASRPYFAQLLVQDAGSELPEYRRTWSIELISSSTGSTHETNSQLSGFIIASRAVEQWPWRGWLSGLVIFSKATQGARSQVELQFTTASALILGDEIWVRAPATIVLHPFSCFANEEDEVAVPIPCEVADECVGFPSCHRSGMRLALSTPLAAGSKFQIYMDITPLVATNPESWLVSTWRNLTELDVAPALGFAVWHWMEITVFKALDLQPEVLTTVDLEWWMLSPLPGPGGSIQIHSPGDGLAIFDLSVALGRFSFGNLPFEAGDLEKVVAQAALLEVFLCCDLFGRTPYRFQFGVLNPSAQSMPALSSDLAWKIYTMAAGSPWHFGEVEGYRLSRQFVRSSILLEDQRLVGGVGDGLEARKVTVSFSLPGIALHRSSMFRIVAPSGWQFMDECEPQFGPFTTASSCTADRNELSLLVVGSLNPGIEGKSFSIEAEIKPPAGTTAANVWFLKAYGASGTPETLVDSNRYEGFETFDLEPRVASEVLGDRPSGGIVAQVTLSPDALDSKSARWRLPSFYTAAVQLILPSLPARLLNATLLISIEFRWAQLRCSKPPRQFDPGSLPAGVLCYDETSRGGIGQLESREVLIAFDNIVPLRSGLYDFSLVLLTQLSSRIGARSARAWPRETAWSMSLGSGNLEFRTTVASVEAFEGRALPSKLLRDVGLATSNTKRSEETTIELLLFLDSDFVLPLSLEIEPPFGFQLDTSPSPLHPALAARTGVNPFRSGRPDVATRERVPCSMVVVADTLKPRVFESDRGGDRGDICSAQLAGNMGSSILAVCMEERYVSLPSSEMDCYVLPSKAIIELGFASTAPTPLPAGRYYVSVRGYNPPTAPSSLEEDSPRHSWRLTISSHAPNQLAGLNFTFAPFAYGSVPNFILDDTLAADTIWRGASWPSNDPETLSAVLTDDLLSPSRARGVSMSSLTWRDVVVKLLSNEAHLPLQRRVQYVGERIKWFFQIQKDSVIDFMSSLEGNPSEKMYSSLLPKNVKLIKQNEMIKHLVFSTYDQACQRQLNQFIELFDNMLTSTFANPWVFLKGATYTGYEDGDTALPSLDDTKDRIPKEIQSRSSIESKLSEWLLGIPTDSHQIDEAVDKVQMLVLKTYSFIRSQVCDQVELFAESFFKLPMLRRLEEDMNRIALSDADKANYKARRDRLEGEVVKVKENLKEVAECTERLQAFKLKCQAQRAR</sequence>
<name>A0ABP0I254_9DINO</name>
<dbReference type="Proteomes" id="UP001642484">
    <property type="component" value="Unassembled WGS sequence"/>
</dbReference>
<gene>
    <name evidence="1" type="ORF">CCMP2556_LOCUS4413</name>
</gene>
<evidence type="ECO:0000313" key="2">
    <source>
        <dbReference type="Proteomes" id="UP001642484"/>
    </source>
</evidence>